<comment type="caution">
    <text evidence="19">The sequence shown here is derived from an EMBL/GenBank/DDBJ whole genome shotgun (WGS) entry which is preliminary data.</text>
</comment>
<dbReference type="Gene3D" id="3.40.1280.10">
    <property type="match status" value="1"/>
</dbReference>
<dbReference type="NCBIfam" id="NF000648">
    <property type="entry name" value="PRK00026.1"/>
    <property type="match status" value="1"/>
</dbReference>
<evidence type="ECO:0000256" key="15">
    <source>
        <dbReference type="HAMAP-Rule" id="MF_00605"/>
    </source>
</evidence>
<feature type="compositionally biased region" description="Basic and acidic residues" evidence="17">
    <location>
        <begin position="247"/>
        <end position="256"/>
    </location>
</feature>
<protein>
    <recommendedName>
        <fullName evidence="6 15">tRNA (guanine-N(1)-)-methyltransferase</fullName>
        <ecNumber evidence="5 15">2.1.1.228</ecNumber>
    </recommendedName>
    <alternativeName>
        <fullName evidence="12 15">M1G-methyltransferase</fullName>
    </alternativeName>
    <alternativeName>
        <fullName evidence="13 15">tRNA [GM37] methyltransferase</fullName>
    </alternativeName>
</protein>
<accession>A0A8J3A851</accession>
<evidence type="ECO:0000313" key="20">
    <source>
        <dbReference type="Proteomes" id="UP000650511"/>
    </source>
</evidence>
<evidence type="ECO:0000256" key="11">
    <source>
        <dbReference type="ARBA" id="ARBA00022694"/>
    </source>
</evidence>
<evidence type="ECO:0000313" key="19">
    <source>
        <dbReference type="EMBL" id="GGI06478.1"/>
    </source>
</evidence>
<dbReference type="PANTHER" id="PTHR46417:SF1">
    <property type="entry name" value="TRNA (GUANINE-N(1)-)-METHYLTRANSFERASE"/>
    <property type="match status" value="1"/>
</dbReference>
<dbReference type="EC" id="2.1.1.228" evidence="5 15"/>
<dbReference type="GO" id="GO:0005829">
    <property type="term" value="C:cytosol"/>
    <property type="evidence" value="ECO:0007669"/>
    <property type="project" value="TreeGrafter"/>
</dbReference>
<evidence type="ECO:0000256" key="4">
    <source>
        <dbReference type="ARBA" id="ARBA00011738"/>
    </source>
</evidence>
<dbReference type="CDD" id="cd18080">
    <property type="entry name" value="TrmD-like"/>
    <property type="match status" value="1"/>
</dbReference>
<keyword evidence="20" id="KW-1185">Reference proteome</keyword>
<dbReference type="AlphaFoldDB" id="A0A8J3A851"/>
<keyword evidence="9 15" id="KW-0808">Transferase</keyword>
<feature type="region of interest" description="Disordered" evidence="17">
    <location>
        <begin position="231"/>
        <end position="256"/>
    </location>
</feature>
<dbReference type="RefSeq" id="WP_130651413.1">
    <property type="nucleotide sequence ID" value="NZ_BMHA01000006.1"/>
</dbReference>
<dbReference type="EMBL" id="BMHA01000006">
    <property type="protein sequence ID" value="GGI06478.1"/>
    <property type="molecule type" value="Genomic_DNA"/>
</dbReference>
<gene>
    <name evidence="15 19" type="primary">trmD</name>
    <name evidence="19" type="ORF">GCM10011354_19290</name>
</gene>
<dbReference type="Gene3D" id="1.10.1270.20">
    <property type="entry name" value="tRNA(m1g37)methyltransferase, domain 2"/>
    <property type="match status" value="1"/>
</dbReference>
<reference evidence="19" key="2">
    <citation type="submission" date="2020-09" db="EMBL/GenBank/DDBJ databases">
        <authorList>
            <person name="Sun Q."/>
            <person name="Zhou Y."/>
        </authorList>
    </citation>
    <scope>NUCLEOTIDE SEQUENCE</scope>
    <source>
        <strain evidence="19">CGMCC 1.14988</strain>
    </source>
</reference>
<evidence type="ECO:0000256" key="5">
    <source>
        <dbReference type="ARBA" id="ARBA00012807"/>
    </source>
</evidence>
<dbReference type="GO" id="GO:0052906">
    <property type="term" value="F:tRNA (guanine(37)-N1)-methyltransferase activity"/>
    <property type="evidence" value="ECO:0007669"/>
    <property type="project" value="UniProtKB-UniRule"/>
</dbReference>
<name>A0A8J3A851_9ACTN</name>
<evidence type="ECO:0000256" key="10">
    <source>
        <dbReference type="ARBA" id="ARBA00022691"/>
    </source>
</evidence>
<proteinExistence type="inferred from homology"/>
<evidence type="ECO:0000256" key="2">
    <source>
        <dbReference type="ARBA" id="ARBA00004496"/>
    </source>
</evidence>
<feature type="binding site" evidence="15 16">
    <location>
        <begin position="153"/>
        <end position="158"/>
    </location>
    <ligand>
        <name>S-adenosyl-L-methionine</name>
        <dbReference type="ChEBI" id="CHEBI:59789"/>
    </ligand>
</feature>
<dbReference type="InterPro" id="IPR029028">
    <property type="entry name" value="Alpha/beta_knot_MTases"/>
</dbReference>
<comment type="function">
    <text evidence="1 15">Specifically methylates guanosine-37 in various tRNAs.</text>
</comment>
<dbReference type="FunFam" id="3.40.1280.10:FF:000001">
    <property type="entry name" value="tRNA (guanine-N(1)-)-methyltransferase"/>
    <property type="match status" value="1"/>
</dbReference>
<reference evidence="19" key="1">
    <citation type="journal article" date="2014" name="Int. J. Syst. Evol. Microbiol.">
        <title>Complete genome sequence of Corynebacterium casei LMG S-19264T (=DSM 44701T), isolated from a smear-ripened cheese.</title>
        <authorList>
            <consortium name="US DOE Joint Genome Institute (JGI-PGF)"/>
            <person name="Walter F."/>
            <person name="Albersmeier A."/>
            <person name="Kalinowski J."/>
            <person name="Ruckert C."/>
        </authorList>
    </citation>
    <scope>NUCLEOTIDE SEQUENCE</scope>
    <source>
        <strain evidence="19">CGMCC 1.14988</strain>
    </source>
</reference>
<evidence type="ECO:0000256" key="12">
    <source>
        <dbReference type="ARBA" id="ARBA00029736"/>
    </source>
</evidence>
<comment type="similarity">
    <text evidence="3 15">Belongs to the RNA methyltransferase TrmD family.</text>
</comment>
<evidence type="ECO:0000259" key="18">
    <source>
        <dbReference type="Pfam" id="PF01746"/>
    </source>
</evidence>
<comment type="catalytic activity">
    <reaction evidence="14 15">
        <text>guanosine(37) in tRNA + S-adenosyl-L-methionine = N(1)-methylguanosine(37) in tRNA + S-adenosyl-L-homocysteine + H(+)</text>
        <dbReference type="Rhea" id="RHEA:36899"/>
        <dbReference type="Rhea" id="RHEA-COMP:10145"/>
        <dbReference type="Rhea" id="RHEA-COMP:10147"/>
        <dbReference type="ChEBI" id="CHEBI:15378"/>
        <dbReference type="ChEBI" id="CHEBI:57856"/>
        <dbReference type="ChEBI" id="CHEBI:59789"/>
        <dbReference type="ChEBI" id="CHEBI:73542"/>
        <dbReference type="ChEBI" id="CHEBI:74269"/>
        <dbReference type="EC" id="2.1.1.228"/>
    </reaction>
</comment>
<dbReference type="InterPro" id="IPR029026">
    <property type="entry name" value="tRNA_m1G_MTases_N"/>
</dbReference>
<evidence type="ECO:0000256" key="7">
    <source>
        <dbReference type="ARBA" id="ARBA00022490"/>
    </source>
</evidence>
<evidence type="ECO:0000256" key="17">
    <source>
        <dbReference type="SAM" id="MobiDB-lite"/>
    </source>
</evidence>
<evidence type="ECO:0000256" key="3">
    <source>
        <dbReference type="ARBA" id="ARBA00007630"/>
    </source>
</evidence>
<dbReference type="OrthoDB" id="9807416at2"/>
<dbReference type="HAMAP" id="MF_00605">
    <property type="entry name" value="TrmD"/>
    <property type="match status" value="1"/>
</dbReference>
<comment type="subunit">
    <text evidence="4 15">Homodimer.</text>
</comment>
<feature type="domain" description="tRNA methyltransferase TRMD/TRM10-type" evidence="18">
    <location>
        <begin position="1"/>
        <end position="244"/>
    </location>
</feature>
<evidence type="ECO:0000256" key="16">
    <source>
        <dbReference type="PIRSR" id="PIRSR000386-1"/>
    </source>
</evidence>
<dbReference type="Proteomes" id="UP000650511">
    <property type="component" value="Unassembled WGS sequence"/>
</dbReference>
<dbReference type="PANTHER" id="PTHR46417">
    <property type="entry name" value="TRNA (GUANINE-N(1)-)-METHYLTRANSFERASE"/>
    <property type="match status" value="1"/>
</dbReference>
<feature type="binding site" evidence="15 16">
    <location>
        <position position="133"/>
    </location>
    <ligand>
        <name>S-adenosyl-L-methionine</name>
        <dbReference type="ChEBI" id="CHEBI:59789"/>
    </ligand>
</feature>
<evidence type="ECO:0000256" key="14">
    <source>
        <dbReference type="ARBA" id="ARBA00047783"/>
    </source>
</evidence>
<evidence type="ECO:0000256" key="9">
    <source>
        <dbReference type="ARBA" id="ARBA00022679"/>
    </source>
</evidence>
<keyword evidence="7 15" id="KW-0963">Cytoplasm</keyword>
<evidence type="ECO:0000256" key="13">
    <source>
        <dbReference type="ARBA" id="ARBA00033392"/>
    </source>
</evidence>
<dbReference type="PIRSF" id="PIRSF000386">
    <property type="entry name" value="tRNA_mtase"/>
    <property type="match status" value="1"/>
</dbReference>
<dbReference type="InterPro" id="IPR023148">
    <property type="entry name" value="tRNA_m1G_MeTrfase_C_sf"/>
</dbReference>
<dbReference type="GO" id="GO:0002939">
    <property type="term" value="P:tRNA N1-guanine methylation"/>
    <property type="evidence" value="ECO:0007669"/>
    <property type="project" value="TreeGrafter"/>
</dbReference>
<organism evidence="19 20">
    <name type="scientific">Egicoccus halophilus</name>
    <dbReference type="NCBI Taxonomy" id="1670830"/>
    <lineage>
        <taxon>Bacteria</taxon>
        <taxon>Bacillati</taxon>
        <taxon>Actinomycetota</taxon>
        <taxon>Nitriliruptoria</taxon>
        <taxon>Egicoccales</taxon>
        <taxon>Egicoccaceae</taxon>
        <taxon>Egicoccus</taxon>
    </lineage>
</organism>
<dbReference type="SUPFAM" id="SSF75217">
    <property type="entry name" value="alpha/beta knot"/>
    <property type="match status" value="1"/>
</dbReference>
<comment type="subcellular location">
    <subcellularLocation>
        <location evidence="2 15">Cytoplasm</location>
    </subcellularLocation>
</comment>
<evidence type="ECO:0000256" key="8">
    <source>
        <dbReference type="ARBA" id="ARBA00022603"/>
    </source>
</evidence>
<keyword evidence="10 15" id="KW-0949">S-adenosyl-L-methionine</keyword>
<dbReference type="Pfam" id="PF01746">
    <property type="entry name" value="tRNA_m1G_MT"/>
    <property type="match status" value="1"/>
</dbReference>
<keyword evidence="11 15" id="KW-0819">tRNA processing</keyword>
<dbReference type="InterPro" id="IPR016009">
    <property type="entry name" value="tRNA_MeTrfase_TRMD/TRM10"/>
</dbReference>
<evidence type="ECO:0000256" key="6">
    <source>
        <dbReference type="ARBA" id="ARBA00014679"/>
    </source>
</evidence>
<evidence type="ECO:0000256" key="1">
    <source>
        <dbReference type="ARBA" id="ARBA00002634"/>
    </source>
</evidence>
<dbReference type="InterPro" id="IPR002649">
    <property type="entry name" value="tRNA_m1G_MeTrfase_TrmD"/>
</dbReference>
<keyword evidence="8 15" id="KW-0489">Methyltransferase</keyword>
<sequence>MRIDVLTIFPDWFDGPLTTSLLAKAHAAGLLDLRVHDLRAFTTDRHRTVDATPYGGGAGMVMRADVWVNAAEAVWNDLPPATTAGAHAPPADAPFVAGGERPRTLLLTPRGRPLTQAYARELAAEPRLVLCCGRYEGIDERAHDLVATDEVSIGDYVLFGGEVAAAVVIETVTRLVPGVLGNHASPEDESFSSGLLEYPHYTRPATLRGHGVPEVLTSGDHGAVARWRTERAEELTRRRRPDLLAAPDDHGPRGNG</sequence>